<evidence type="ECO:0000313" key="3">
    <source>
        <dbReference type="EMBL" id="GAA0633494.1"/>
    </source>
</evidence>
<feature type="domain" description="Luciferase-like" evidence="2">
    <location>
        <begin position="17"/>
        <end position="280"/>
    </location>
</feature>
<reference evidence="4" key="1">
    <citation type="journal article" date="2019" name="Int. J. Syst. Evol. Microbiol.">
        <title>The Global Catalogue of Microorganisms (GCM) 10K type strain sequencing project: providing services to taxonomists for standard genome sequencing and annotation.</title>
        <authorList>
            <consortium name="The Broad Institute Genomics Platform"/>
            <consortium name="The Broad Institute Genome Sequencing Center for Infectious Disease"/>
            <person name="Wu L."/>
            <person name="Ma J."/>
        </authorList>
    </citation>
    <scope>NUCLEOTIDE SEQUENCE [LARGE SCALE GENOMIC DNA]</scope>
    <source>
        <strain evidence="4">JCM 10671</strain>
    </source>
</reference>
<name>A0ABP3SCZ0_9ACTN</name>
<dbReference type="InterPro" id="IPR050564">
    <property type="entry name" value="F420-G6PD/mer"/>
</dbReference>
<evidence type="ECO:0000259" key="2">
    <source>
        <dbReference type="Pfam" id="PF00296"/>
    </source>
</evidence>
<keyword evidence="1" id="KW-0560">Oxidoreductase</keyword>
<dbReference type="RefSeq" id="WP_344608402.1">
    <property type="nucleotide sequence ID" value="NZ_BAAAHE010000044.1"/>
</dbReference>
<dbReference type="Pfam" id="PF00296">
    <property type="entry name" value="Bac_luciferase"/>
    <property type="match status" value="1"/>
</dbReference>
<gene>
    <name evidence="3" type="ORF">GCM10009547_41820</name>
</gene>
<dbReference type="PANTHER" id="PTHR43244">
    <property type="match status" value="1"/>
</dbReference>
<accession>A0ABP3SCZ0</accession>
<evidence type="ECO:0000256" key="1">
    <source>
        <dbReference type="ARBA" id="ARBA00023002"/>
    </source>
</evidence>
<evidence type="ECO:0000313" key="4">
    <source>
        <dbReference type="Proteomes" id="UP001500957"/>
    </source>
</evidence>
<dbReference type="InterPro" id="IPR019910">
    <property type="entry name" value="Lucif-like_OxRdtase_MSMEG_4879"/>
</dbReference>
<organism evidence="3 4">
    <name type="scientific">Sporichthya brevicatena</name>
    <dbReference type="NCBI Taxonomy" id="171442"/>
    <lineage>
        <taxon>Bacteria</taxon>
        <taxon>Bacillati</taxon>
        <taxon>Actinomycetota</taxon>
        <taxon>Actinomycetes</taxon>
        <taxon>Sporichthyales</taxon>
        <taxon>Sporichthyaceae</taxon>
        <taxon>Sporichthya</taxon>
    </lineage>
</organism>
<comment type="caution">
    <text evidence="3">The sequence shown here is derived from an EMBL/GenBank/DDBJ whole genome shotgun (WGS) entry which is preliminary data.</text>
</comment>
<dbReference type="Gene3D" id="3.20.20.30">
    <property type="entry name" value="Luciferase-like domain"/>
    <property type="match status" value="1"/>
</dbReference>
<protein>
    <submittedName>
        <fullName evidence="3">TIGR03564 family F420-dependent LLM class oxidoreductase</fullName>
    </submittedName>
</protein>
<proteinExistence type="predicted"/>
<dbReference type="PANTHER" id="PTHR43244:SF1">
    <property type="entry name" value="5,10-METHYLENETETRAHYDROMETHANOPTERIN REDUCTASE"/>
    <property type="match status" value="1"/>
</dbReference>
<dbReference type="EMBL" id="BAAAHE010000044">
    <property type="protein sequence ID" value="GAA0633494.1"/>
    <property type="molecule type" value="Genomic_DNA"/>
</dbReference>
<sequence length="311" mass="32191">MRIAMNVGGDVLGAPVPPIQIAADAQTAEEAGFPAVWTTHVARGTDTLAAIAVAGTQTRSIELGIGVVPTYPRHPHALAQTAATVQSLCGGRFTLGIGSSHRPVIETALGLEYASPAAHMREYLQVLTALLSTGEVSHTGRFYNVEASFTVVGSTAPSILVAALGPRMVEVAGTYADGTVTWMTGARGIGEQIAPGLAKAAEAAGRPAPRIVVGVPVAVCDDVDAGRAAALATFARYDTLDNYRAQYDREGSSGVVDQTIYGPEETVLRRLTELRDAGATELWAVPFGVGPDPAAGIARTVTFFASLAPEL</sequence>
<keyword evidence="4" id="KW-1185">Reference proteome</keyword>
<dbReference type="NCBIfam" id="TIGR03564">
    <property type="entry name" value="F420_MSMEG_4879"/>
    <property type="match status" value="1"/>
</dbReference>
<dbReference type="SUPFAM" id="SSF51679">
    <property type="entry name" value="Bacterial luciferase-like"/>
    <property type="match status" value="1"/>
</dbReference>
<dbReference type="InterPro" id="IPR011251">
    <property type="entry name" value="Luciferase-like_dom"/>
</dbReference>
<dbReference type="InterPro" id="IPR036661">
    <property type="entry name" value="Luciferase-like_sf"/>
</dbReference>
<dbReference type="Proteomes" id="UP001500957">
    <property type="component" value="Unassembled WGS sequence"/>
</dbReference>